<protein>
    <submittedName>
        <fullName evidence="1">Uncharacterized protein</fullName>
    </submittedName>
</protein>
<sequence>MCGCWTGAGMTRRKNSLSLSSVNKISP</sequence>
<reference evidence="2" key="1">
    <citation type="submission" date="2014-09" db="EMBL/GenBank/DDBJ databases">
        <authorList>
            <person name="Mudge J."/>
            <person name="Ramaraj T."/>
            <person name="Lindquist I.E."/>
            <person name="Bharti A.K."/>
            <person name="Sundararajan A."/>
            <person name="Cameron C.T."/>
            <person name="Woodward J.E."/>
            <person name="May G.D."/>
            <person name="Brubaker C."/>
            <person name="Broadhvest J."/>
            <person name="Wilkins T.A."/>
        </authorList>
    </citation>
    <scope>NUCLEOTIDE SEQUENCE</scope>
    <source>
        <strain evidence="2">cv. AKA8401</strain>
    </source>
</reference>
<keyword evidence="2" id="KW-1185">Reference proteome</keyword>
<organism evidence="1 2">
    <name type="scientific">Gossypium arboreum</name>
    <name type="common">Tree cotton</name>
    <name type="synonym">Gossypium nanking</name>
    <dbReference type="NCBI Taxonomy" id="29729"/>
    <lineage>
        <taxon>Eukaryota</taxon>
        <taxon>Viridiplantae</taxon>
        <taxon>Streptophyta</taxon>
        <taxon>Embryophyta</taxon>
        <taxon>Tracheophyta</taxon>
        <taxon>Spermatophyta</taxon>
        <taxon>Magnoliopsida</taxon>
        <taxon>eudicotyledons</taxon>
        <taxon>Gunneridae</taxon>
        <taxon>Pentapetalae</taxon>
        <taxon>rosids</taxon>
        <taxon>malvids</taxon>
        <taxon>Malvales</taxon>
        <taxon>Malvaceae</taxon>
        <taxon>Malvoideae</taxon>
        <taxon>Gossypium</taxon>
    </lineage>
</organism>
<dbReference type="AlphaFoldDB" id="A0A0B0N9J5"/>
<accession>A0A0B0N9J5</accession>
<evidence type="ECO:0000313" key="2">
    <source>
        <dbReference type="Proteomes" id="UP000032142"/>
    </source>
</evidence>
<evidence type="ECO:0000313" key="1">
    <source>
        <dbReference type="EMBL" id="KHG09475.1"/>
    </source>
</evidence>
<name>A0A0B0N9J5_GOSAR</name>
<dbReference type="EMBL" id="KN391080">
    <property type="protein sequence ID" value="KHG09475.1"/>
    <property type="molecule type" value="Genomic_DNA"/>
</dbReference>
<gene>
    <name evidence="1" type="ORF">F383_36914</name>
</gene>
<dbReference type="Proteomes" id="UP000032142">
    <property type="component" value="Unassembled WGS sequence"/>
</dbReference>
<proteinExistence type="predicted"/>